<sequence>MHHFYSLDDFFFVDEWSIFFGIAVSNSFQIRRLGLITYFHISYVKILASMFVFTYADYS</sequence>
<keyword evidence="1" id="KW-1133">Transmembrane helix</keyword>
<reference evidence="2" key="2">
    <citation type="journal article" date="2015" name="Data Brief">
        <title>Shoot transcriptome of the giant reed, Arundo donax.</title>
        <authorList>
            <person name="Barrero R.A."/>
            <person name="Guerrero F.D."/>
            <person name="Moolhuijzen P."/>
            <person name="Goolsby J.A."/>
            <person name="Tidwell J."/>
            <person name="Bellgard S.E."/>
            <person name="Bellgard M.I."/>
        </authorList>
    </citation>
    <scope>NUCLEOTIDE SEQUENCE</scope>
    <source>
        <tissue evidence="2">Shoot tissue taken approximately 20 cm above the soil surface</tissue>
    </source>
</reference>
<organism evidence="2">
    <name type="scientific">Arundo donax</name>
    <name type="common">Giant reed</name>
    <name type="synonym">Donax arundinaceus</name>
    <dbReference type="NCBI Taxonomy" id="35708"/>
    <lineage>
        <taxon>Eukaryota</taxon>
        <taxon>Viridiplantae</taxon>
        <taxon>Streptophyta</taxon>
        <taxon>Embryophyta</taxon>
        <taxon>Tracheophyta</taxon>
        <taxon>Spermatophyta</taxon>
        <taxon>Magnoliopsida</taxon>
        <taxon>Liliopsida</taxon>
        <taxon>Poales</taxon>
        <taxon>Poaceae</taxon>
        <taxon>PACMAD clade</taxon>
        <taxon>Arundinoideae</taxon>
        <taxon>Arundineae</taxon>
        <taxon>Arundo</taxon>
    </lineage>
</organism>
<name>A0A0A9DR84_ARUDO</name>
<proteinExistence type="predicted"/>
<accession>A0A0A9DR84</accession>
<reference evidence="2" key="1">
    <citation type="submission" date="2014-09" db="EMBL/GenBank/DDBJ databases">
        <authorList>
            <person name="Magalhaes I.L.F."/>
            <person name="Oliveira U."/>
            <person name="Santos F.R."/>
            <person name="Vidigal T.H.D.A."/>
            <person name="Brescovit A.D."/>
            <person name="Santos A.J."/>
        </authorList>
    </citation>
    <scope>NUCLEOTIDE SEQUENCE</scope>
    <source>
        <tissue evidence="2">Shoot tissue taken approximately 20 cm above the soil surface</tissue>
    </source>
</reference>
<dbReference type="AlphaFoldDB" id="A0A0A9DR84"/>
<evidence type="ECO:0000256" key="1">
    <source>
        <dbReference type="SAM" id="Phobius"/>
    </source>
</evidence>
<keyword evidence="1" id="KW-0472">Membrane</keyword>
<dbReference type="EMBL" id="GBRH01206816">
    <property type="protein sequence ID" value="JAD91079.1"/>
    <property type="molecule type" value="Transcribed_RNA"/>
</dbReference>
<protein>
    <submittedName>
        <fullName evidence="2">Uncharacterized protein</fullName>
    </submittedName>
</protein>
<feature type="transmembrane region" description="Helical" evidence="1">
    <location>
        <begin position="35"/>
        <end position="56"/>
    </location>
</feature>
<evidence type="ECO:0000313" key="2">
    <source>
        <dbReference type="EMBL" id="JAD91079.1"/>
    </source>
</evidence>
<keyword evidence="1" id="KW-0812">Transmembrane</keyword>